<name>A0A517SRW3_9BACT</name>
<reference evidence="4 5" key="1">
    <citation type="submission" date="2019-02" db="EMBL/GenBank/DDBJ databases">
        <title>Deep-cultivation of Planctomycetes and their phenomic and genomic characterization uncovers novel biology.</title>
        <authorList>
            <person name="Wiegand S."/>
            <person name="Jogler M."/>
            <person name="Boedeker C."/>
            <person name="Pinto D."/>
            <person name="Vollmers J."/>
            <person name="Rivas-Marin E."/>
            <person name="Kohn T."/>
            <person name="Peeters S.H."/>
            <person name="Heuer A."/>
            <person name="Rast P."/>
            <person name="Oberbeckmann S."/>
            <person name="Bunk B."/>
            <person name="Jeske O."/>
            <person name="Meyerdierks A."/>
            <person name="Storesund J.E."/>
            <person name="Kallscheuer N."/>
            <person name="Luecker S."/>
            <person name="Lage O.M."/>
            <person name="Pohl T."/>
            <person name="Merkel B.J."/>
            <person name="Hornburger P."/>
            <person name="Mueller R.-W."/>
            <person name="Bruemmer F."/>
            <person name="Labrenz M."/>
            <person name="Spormann A.M."/>
            <person name="Op den Camp H."/>
            <person name="Overmann J."/>
            <person name="Amann R."/>
            <person name="Jetten M.S.M."/>
            <person name="Mascher T."/>
            <person name="Medema M.H."/>
            <person name="Devos D.P."/>
            <person name="Kaster A.-K."/>
            <person name="Ovreas L."/>
            <person name="Rohde M."/>
            <person name="Galperin M.Y."/>
            <person name="Jogler C."/>
        </authorList>
    </citation>
    <scope>NUCLEOTIDE SEQUENCE [LARGE SCALE GENOMIC DNA]</scope>
    <source>
        <strain evidence="4 5">SV_7m_r</strain>
    </source>
</reference>
<protein>
    <submittedName>
        <fullName evidence="4">Arginine N-succinyltransferase</fullName>
        <ecNumber evidence="4">2.3.1.109</ecNumber>
    </submittedName>
</protein>
<dbReference type="Proteomes" id="UP000315003">
    <property type="component" value="Chromosome"/>
</dbReference>
<dbReference type="SUPFAM" id="SSF55729">
    <property type="entry name" value="Acyl-CoA N-acyltransferases (Nat)"/>
    <property type="match status" value="1"/>
</dbReference>
<organism evidence="4 5">
    <name type="scientific">Stieleria bergensis</name>
    <dbReference type="NCBI Taxonomy" id="2528025"/>
    <lineage>
        <taxon>Bacteria</taxon>
        <taxon>Pseudomonadati</taxon>
        <taxon>Planctomycetota</taxon>
        <taxon>Planctomycetia</taxon>
        <taxon>Pirellulales</taxon>
        <taxon>Pirellulaceae</taxon>
        <taxon>Stieleria</taxon>
    </lineage>
</organism>
<dbReference type="Gene3D" id="2.40.40.20">
    <property type="match status" value="1"/>
</dbReference>
<dbReference type="Pfam" id="PF04958">
    <property type="entry name" value="AstA"/>
    <property type="match status" value="1"/>
</dbReference>
<dbReference type="AlphaFoldDB" id="A0A517SRW3"/>
<dbReference type="GO" id="GO:0006527">
    <property type="term" value="P:L-arginine catabolic process"/>
    <property type="evidence" value="ECO:0007669"/>
    <property type="project" value="InterPro"/>
</dbReference>
<dbReference type="EMBL" id="CP036272">
    <property type="protein sequence ID" value="QDT58874.1"/>
    <property type="molecule type" value="Genomic_DNA"/>
</dbReference>
<keyword evidence="3 4" id="KW-0012">Acyltransferase</keyword>
<dbReference type="InterPro" id="IPR007041">
    <property type="entry name" value="Arg_succinylTrfase_AstA/AruG"/>
</dbReference>
<keyword evidence="1" id="KW-0056">Arginine metabolism</keyword>
<dbReference type="InterPro" id="IPR016181">
    <property type="entry name" value="Acyl_CoA_acyltransferase"/>
</dbReference>
<evidence type="ECO:0000313" key="4">
    <source>
        <dbReference type="EMBL" id="QDT58874.1"/>
    </source>
</evidence>
<dbReference type="EC" id="2.3.1.109" evidence="4"/>
<dbReference type="Gene3D" id="3.40.630.30">
    <property type="match status" value="1"/>
</dbReference>
<dbReference type="OrthoDB" id="21121at2"/>
<dbReference type="PANTHER" id="PTHR30420">
    <property type="entry name" value="N-SUCCINYLARGININE DIHYDROLASE"/>
    <property type="match status" value="1"/>
</dbReference>
<evidence type="ECO:0000256" key="2">
    <source>
        <dbReference type="ARBA" id="ARBA00022679"/>
    </source>
</evidence>
<accession>A0A517SRW3</accession>
<dbReference type="PANTHER" id="PTHR30420:SF1">
    <property type="entry name" value="ARGININE N-SUCCINYLTRANSFERASE"/>
    <property type="match status" value="1"/>
</dbReference>
<dbReference type="NCBIfam" id="TIGR03243">
    <property type="entry name" value="arg_catab_AOST"/>
    <property type="match status" value="1"/>
</dbReference>
<keyword evidence="2 4" id="KW-0808">Transferase</keyword>
<evidence type="ECO:0000256" key="3">
    <source>
        <dbReference type="ARBA" id="ARBA00023315"/>
    </source>
</evidence>
<sequence length="353" mass="39898">MLYIRPVEQKDLSGLLHLASIASKGITSLTNDRDTLRGKIERSQASFTRAHPDPSDYFLLVMIDSEHERVIGTAAAYGHTGTDQAFYAYRLIKLAHHSHSLNKRVQSEVLHLSNDYTDCAEVGTLFLDPEYRGNGHWLSRSRYLLIGQHLDRFADHVIAEMRGWIDDENYCPFWSGLGEHFFEMSFTEADALCGQGSNQFITELMPRYPIYTCLLPEDARHFIGKPHRNTVRAVELLYEEGFEYEQMVDIFDGGPILRARTKEITSVQSAVHRQTTSDPIADGETSSWIVSNCSLYSFRVIQAKLCSNDTDVQLTAEQRQMLAIQPGDSVRMIAKPKRHTSPTQLPVVGTAGQ</sequence>
<gene>
    <name evidence="4" type="primary">astA</name>
    <name evidence="4" type="ORF">SV7mr_13760</name>
</gene>
<proteinExistence type="predicted"/>
<keyword evidence="5" id="KW-1185">Reference proteome</keyword>
<dbReference type="GO" id="GO:0008791">
    <property type="term" value="F:arginine N-succinyltransferase activity"/>
    <property type="evidence" value="ECO:0007669"/>
    <property type="project" value="UniProtKB-EC"/>
</dbReference>
<dbReference type="RefSeq" id="WP_145270357.1">
    <property type="nucleotide sequence ID" value="NZ_CP036272.1"/>
</dbReference>
<evidence type="ECO:0000313" key="5">
    <source>
        <dbReference type="Proteomes" id="UP000315003"/>
    </source>
</evidence>
<evidence type="ECO:0000256" key="1">
    <source>
        <dbReference type="ARBA" id="ARBA00022503"/>
    </source>
</evidence>